<reference evidence="1" key="1">
    <citation type="submission" date="2023-04" db="EMBL/GenBank/DDBJ databases">
        <title>Candida boidinii NBRC 1967.</title>
        <authorList>
            <person name="Ichikawa N."/>
            <person name="Sato H."/>
            <person name="Tonouchi N."/>
        </authorList>
    </citation>
    <scope>NUCLEOTIDE SEQUENCE</scope>
    <source>
        <strain evidence="1">NBRC 1967</strain>
    </source>
</reference>
<dbReference type="Proteomes" id="UP001165101">
    <property type="component" value="Unassembled WGS sequence"/>
</dbReference>
<evidence type="ECO:0000313" key="1">
    <source>
        <dbReference type="EMBL" id="GME87543.1"/>
    </source>
</evidence>
<sequence length="815" mass="91850">MAESKYYARTKTADLRAELQRSDKKSKLLAHKKSVLKKAIANTTIGNNEMINLLPDVIKILQNDDKILDLELKKLCYNYLSVYIPYKPVESVDVIPVLKDDFYSNSTKLKVLSLRTISSIPAPIEFIDNTIFMIHDALEDDDPVVRKTAAYAIAKLFEKQPKRVQKERFLDSLNNLLHDESIIVVSAALSSLYDITEKSQSLKLKIDYQHALSLISHLDTCNEWSQSYIITSLLSFAPQHEEEALNIIEKIMPYLQHSNSSVVLNTLKIIIYLNNYVSSLEDVLPVLPQRISSAISSLMSKPSEIQFLVMRNVILLLLSKSKLINLDVSMFFCQFNDPIYIKDTKLEIIFLLANESNMKTVLRELEEYALDIDQQMVRKSIRAIGNLAIKIESTANECVDILFNLLENQISDVVQETSIVAKDILRKYPTQFGFLVDELTQTAELIDEDDSKCSLIWIVGQYCDTIDNSTDLLSGWFNDYKDDPSEIQLTLLTAAMKNYLRDQSNKSAENLIIDLLKVTTEEIDDPDLRDRGFFYWRLLSSQTTISNFARGVVDSSDMPSIDTENDKLPEDILEELQLNIGTLASIYLRPVTQVFRLAKPKKLVNTPALQKPFSKVDSHENRNSNNNFNNNNNNKLNNNNSGKGGNILGGEDSNRSSISDDLAKGSSWKLNDSPPSDSPKLEQNIFTNNHQNMDSNTGNSRLSMDPNASFGSNAPIDENRKLSMQIPRREDSFFKDIQTKKESNSMMHSLSSLTLKSNRKDEDNRPPNLSSNSSSESIPGENGKSNGNGSSRKLSVVGLARKASMSLGKRKNSAT</sequence>
<dbReference type="EMBL" id="BSXV01000111">
    <property type="protein sequence ID" value="GME87543.1"/>
    <property type="molecule type" value="Genomic_DNA"/>
</dbReference>
<name>A0ACB5TH54_CANBO</name>
<comment type="caution">
    <text evidence="1">The sequence shown here is derived from an EMBL/GenBank/DDBJ whole genome shotgun (WGS) entry which is preliminary data.</text>
</comment>
<organism evidence="1 2">
    <name type="scientific">Candida boidinii</name>
    <name type="common">Yeast</name>
    <dbReference type="NCBI Taxonomy" id="5477"/>
    <lineage>
        <taxon>Eukaryota</taxon>
        <taxon>Fungi</taxon>
        <taxon>Dikarya</taxon>
        <taxon>Ascomycota</taxon>
        <taxon>Saccharomycotina</taxon>
        <taxon>Pichiomycetes</taxon>
        <taxon>Pichiales</taxon>
        <taxon>Pichiaceae</taxon>
        <taxon>Ogataea</taxon>
        <taxon>Ogataea/Candida clade</taxon>
    </lineage>
</organism>
<protein>
    <submittedName>
        <fullName evidence="1">Unnamed protein product</fullName>
    </submittedName>
</protein>
<gene>
    <name evidence="1" type="ORF">Cboi01_000043000</name>
</gene>
<proteinExistence type="predicted"/>
<keyword evidence="2" id="KW-1185">Reference proteome</keyword>
<evidence type="ECO:0000313" key="2">
    <source>
        <dbReference type="Proteomes" id="UP001165101"/>
    </source>
</evidence>
<accession>A0ACB5TH54</accession>